<dbReference type="OMA" id="TYFDCLH"/>
<evidence type="ECO:0000256" key="1">
    <source>
        <dbReference type="SAM" id="MobiDB-lite"/>
    </source>
</evidence>
<reference evidence="2 3" key="1">
    <citation type="submission" date="2022-05" db="EMBL/GenBank/DDBJ databases">
        <title>Chromosome-level reference genomes for two strains of Caenorhabditis briggsae: an improved platform for comparative genomics.</title>
        <authorList>
            <person name="Stevens L."/>
            <person name="Andersen E.C."/>
        </authorList>
    </citation>
    <scope>NUCLEOTIDE SEQUENCE [LARGE SCALE GENOMIC DNA]</scope>
    <source>
        <strain evidence="2">QX1410_ONT</strain>
        <tissue evidence="2">Whole-organism</tissue>
    </source>
</reference>
<accession>A0AAE9ITH7</accession>
<organism evidence="2 3">
    <name type="scientific">Caenorhabditis briggsae</name>
    <dbReference type="NCBI Taxonomy" id="6238"/>
    <lineage>
        <taxon>Eukaryota</taxon>
        <taxon>Metazoa</taxon>
        <taxon>Ecdysozoa</taxon>
        <taxon>Nematoda</taxon>
        <taxon>Chromadorea</taxon>
        <taxon>Rhabditida</taxon>
        <taxon>Rhabditina</taxon>
        <taxon>Rhabditomorpha</taxon>
        <taxon>Rhabditoidea</taxon>
        <taxon>Rhabditidae</taxon>
        <taxon>Peloderinae</taxon>
        <taxon>Caenorhabditis</taxon>
    </lineage>
</organism>
<evidence type="ECO:0000313" key="2">
    <source>
        <dbReference type="EMBL" id="ULU04303.1"/>
    </source>
</evidence>
<feature type="region of interest" description="Disordered" evidence="1">
    <location>
        <begin position="51"/>
        <end position="86"/>
    </location>
</feature>
<dbReference type="KEGG" id="cbr:CBG_13423"/>
<feature type="compositionally biased region" description="Low complexity" evidence="1">
    <location>
        <begin position="53"/>
        <end position="86"/>
    </location>
</feature>
<sequence length="475" mass="53597">MDETNAFSPLNQFIMQQNSISPTKNPLVDEKLLAFVRNALQNNQTLQGVFPDQQQQAQQIQNQQLQNPHLQQPQQLPQLPQPQQHQLPTNTQLPVVIPPNESMMNSFSGAADQMLKASPSASSDMSSLDSADMAEQMLMARQQQQMQQQLQQHQLQQSAFQPVTPLQQLHIDSSAANIEAGTPNSMEQRSIGRHESWFECFTTTRHCEYEALLYSVYVAERNERKYDGWTYFDCLHRLQSKCRYRVRAKKQDEFFIVEEKGVHNHGAVEPVGQAGSHAGLPKTIREIVDKSYNESWPLEVRNAKIESEVKRLGLPENPRLGRQIDNRVAYLRRVKNLHETRRIQDQVNGSMGLIKDSDQLSEALYNPAVMQALINKNGGQLTVGQGVVEQLFGSQNIADLVAGPPSSSGASTSSGASVSPPLQESMEKLTKPLAMNPTPEFFQLLQQQQQQMNQMNQINQVTSQQENTPMENMQQ</sequence>
<protein>
    <recommendedName>
        <fullName evidence="4">FLYWCH-type domain-containing protein</fullName>
    </recommendedName>
</protein>
<dbReference type="Proteomes" id="UP000827892">
    <property type="component" value="Chromosome II"/>
</dbReference>
<dbReference type="KEGG" id="cbr:CBG_13343"/>
<dbReference type="EMBL" id="CP090892">
    <property type="protein sequence ID" value="ULU04303.1"/>
    <property type="molecule type" value="Genomic_DNA"/>
</dbReference>
<evidence type="ECO:0008006" key="4">
    <source>
        <dbReference type="Google" id="ProtNLM"/>
    </source>
</evidence>
<name>A0AAE9ITH7_CAEBR</name>
<proteinExistence type="predicted"/>
<feature type="region of interest" description="Disordered" evidence="1">
    <location>
        <begin position="403"/>
        <end position="424"/>
    </location>
</feature>
<feature type="compositionally biased region" description="Low complexity" evidence="1">
    <location>
        <begin position="403"/>
        <end position="421"/>
    </location>
</feature>
<dbReference type="AlphaFoldDB" id="A0AAE9ITH7"/>
<gene>
    <name evidence="2" type="ORF">L3Y34_017231</name>
</gene>
<evidence type="ECO:0000313" key="3">
    <source>
        <dbReference type="Proteomes" id="UP000827892"/>
    </source>
</evidence>